<proteinExistence type="predicted"/>
<keyword evidence="1" id="KW-0732">Signal</keyword>
<gene>
    <name evidence="2" type="ORF">CCMP2556_LOCUS38245</name>
    <name evidence="3" type="ORF">CCMP2556_LOCUS45516</name>
</gene>
<keyword evidence="4" id="KW-1185">Reference proteome</keyword>
<comment type="caution">
    <text evidence="2">The sequence shown here is derived from an EMBL/GenBank/DDBJ whole genome shotgun (WGS) entry which is preliminary data.</text>
</comment>
<evidence type="ECO:0008006" key="5">
    <source>
        <dbReference type="Google" id="ProtNLM"/>
    </source>
</evidence>
<accession>A0ABP0PPU8</accession>
<reference evidence="2 4" key="1">
    <citation type="submission" date="2024-02" db="EMBL/GenBank/DDBJ databases">
        <authorList>
            <person name="Chen Y."/>
            <person name="Shah S."/>
            <person name="Dougan E. K."/>
            <person name="Thang M."/>
            <person name="Chan C."/>
        </authorList>
    </citation>
    <scope>NUCLEOTIDE SEQUENCE [LARGE SCALE GENOMIC DNA]</scope>
</reference>
<evidence type="ECO:0000313" key="2">
    <source>
        <dbReference type="EMBL" id="CAK9077586.1"/>
    </source>
</evidence>
<sequence>MVKGARYQARVPRIIKPKMVRTVVLLYLLIVEVSPSPVRPVEEMSGVEGSTYDINVQGSSRNIALANHAAWISGTSQVGSANDDIQLVVVSEEETWRTAQPKSQLERVDWPGLVIPNFLTDSSTEWQVWPVVPQPSTLEYTVMLVDVARQRDLDMVPILVADMNLDGCREVFKHAD</sequence>
<feature type="chain" id="PRO_5045029438" description="Subtilisin" evidence="1">
    <location>
        <begin position="41"/>
        <end position="176"/>
    </location>
</feature>
<name>A0ABP0PPU8_9DINO</name>
<protein>
    <recommendedName>
        <fullName evidence="5">Subtilisin</fullName>
    </recommendedName>
</protein>
<organism evidence="2 4">
    <name type="scientific">Durusdinium trenchii</name>
    <dbReference type="NCBI Taxonomy" id="1381693"/>
    <lineage>
        <taxon>Eukaryota</taxon>
        <taxon>Sar</taxon>
        <taxon>Alveolata</taxon>
        <taxon>Dinophyceae</taxon>
        <taxon>Suessiales</taxon>
        <taxon>Symbiodiniaceae</taxon>
        <taxon>Durusdinium</taxon>
    </lineage>
</organism>
<evidence type="ECO:0000256" key="1">
    <source>
        <dbReference type="SAM" id="SignalP"/>
    </source>
</evidence>
<evidence type="ECO:0000313" key="3">
    <source>
        <dbReference type="EMBL" id="CAK9095579.1"/>
    </source>
</evidence>
<feature type="signal peptide" evidence="1">
    <location>
        <begin position="1"/>
        <end position="40"/>
    </location>
</feature>
<dbReference type="EMBL" id="CAXAMN010025491">
    <property type="protein sequence ID" value="CAK9095579.1"/>
    <property type="molecule type" value="Genomic_DNA"/>
</dbReference>
<dbReference type="Proteomes" id="UP001642484">
    <property type="component" value="Unassembled WGS sequence"/>
</dbReference>
<evidence type="ECO:0000313" key="4">
    <source>
        <dbReference type="Proteomes" id="UP001642484"/>
    </source>
</evidence>
<dbReference type="EMBL" id="CAXAMN010023435">
    <property type="protein sequence ID" value="CAK9077586.1"/>
    <property type="molecule type" value="Genomic_DNA"/>
</dbReference>